<proteinExistence type="predicted"/>
<evidence type="ECO:0000313" key="2">
    <source>
        <dbReference type="EMBL" id="MPM14210.1"/>
    </source>
</evidence>
<comment type="caution">
    <text evidence="2">The sequence shown here is derived from an EMBL/GenBank/DDBJ whole genome shotgun (WGS) entry which is preliminary data.</text>
</comment>
<keyword evidence="1" id="KW-0812">Transmembrane</keyword>
<dbReference type="AlphaFoldDB" id="A0A644XDA9"/>
<protein>
    <submittedName>
        <fullName evidence="2">Uncharacterized protein</fullName>
    </submittedName>
</protein>
<accession>A0A644XDA9</accession>
<feature type="transmembrane region" description="Helical" evidence="1">
    <location>
        <begin position="119"/>
        <end position="142"/>
    </location>
</feature>
<name>A0A644XDA9_9ZZZZ</name>
<dbReference type="EMBL" id="VSSQ01002242">
    <property type="protein sequence ID" value="MPM14210.1"/>
    <property type="molecule type" value="Genomic_DNA"/>
</dbReference>
<reference evidence="2" key="1">
    <citation type="submission" date="2019-08" db="EMBL/GenBank/DDBJ databases">
        <authorList>
            <person name="Kucharzyk K."/>
            <person name="Murdoch R.W."/>
            <person name="Higgins S."/>
            <person name="Loffler F."/>
        </authorList>
    </citation>
    <scope>NUCLEOTIDE SEQUENCE</scope>
</reference>
<organism evidence="2">
    <name type="scientific">bioreactor metagenome</name>
    <dbReference type="NCBI Taxonomy" id="1076179"/>
    <lineage>
        <taxon>unclassified sequences</taxon>
        <taxon>metagenomes</taxon>
        <taxon>ecological metagenomes</taxon>
    </lineage>
</organism>
<keyword evidence="1" id="KW-1133">Transmembrane helix</keyword>
<keyword evidence="1" id="KW-0472">Membrane</keyword>
<evidence type="ECO:0000256" key="1">
    <source>
        <dbReference type="SAM" id="Phobius"/>
    </source>
</evidence>
<sequence>MLIYIAPKQYSTIIPINTVTNRYLLKLLFFPFKLLINGAITKKPNINPPVGPNNLPNPLVPPEKIGNPKTPKNIYTKTTKNDCLGVSIKATKLIAIVCAVIIVGVNGSGKEIYADIQIIAIQIDIFVNSFIFILIPHFYLFCKITLKYTY</sequence>
<gene>
    <name evidence="2" type="ORF">SDC9_60570</name>
</gene>
<feature type="transmembrane region" description="Helical" evidence="1">
    <location>
        <begin position="90"/>
        <end position="107"/>
    </location>
</feature>